<accession>A0A267MIX9</accession>
<organism evidence="1 2">
    <name type="scientific">Anaeromicrobium sediminis</name>
    <dbReference type="NCBI Taxonomy" id="1478221"/>
    <lineage>
        <taxon>Bacteria</taxon>
        <taxon>Bacillati</taxon>
        <taxon>Bacillota</taxon>
        <taxon>Clostridia</taxon>
        <taxon>Peptostreptococcales</taxon>
        <taxon>Thermotaleaceae</taxon>
        <taxon>Anaeromicrobium</taxon>
    </lineage>
</organism>
<gene>
    <name evidence="1" type="ORF">CCE28_10040</name>
</gene>
<sequence length="138" mass="16869">MNVEDMNFMEMLGEQIKDDPQLKGLNSFLSYYVYESDENIEEELDYMIKGMDRVALNMYDRDLTLVRRMRNEYVTDEVKIRAAYLQRSIRSHMRGSFRGRRRRPYRNEEELNEEIDTSMFSKLAFFYMFRSKTYFLPQ</sequence>
<dbReference type="EMBL" id="NIBG01000007">
    <property type="protein sequence ID" value="PAB59544.1"/>
    <property type="molecule type" value="Genomic_DNA"/>
</dbReference>
<comment type="caution">
    <text evidence="1">The sequence shown here is derived from an EMBL/GenBank/DDBJ whole genome shotgun (WGS) entry which is preliminary data.</text>
</comment>
<name>A0A267MIX9_9FIRM</name>
<dbReference type="AlphaFoldDB" id="A0A267MIX9"/>
<evidence type="ECO:0000313" key="2">
    <source>
        <dbReference type="Proteomes" id="UP000216024"/>
    </source>
</evidence>
<protein>
    <submittedName>
        <fullName evidence="1">Uncharacterized protein</fullName>
    </submittedName>
</protein>
<dbReference type="Proteomes" id="UP000216024">
    <property type="component" value="Unassembled WGS sequence"/>
</dbReference>
<reference evidence="1 2" key="1">
    <citation type="submission" date="2017-06" db="EMBL/GenBank/DDBJ databases">
        <title>Draft genome sequence of anaerobic fermentative bacterium Anaeromicrobium sediminis DY2726D isolated from West Pacific Ocean sediments.</title>
        <authorList>
            <person name="Zeng X."/>
        </authorList>
    </citation>
    <scope>NUCLEOTIDE SEQUENCE [LARGE SCALE GENOMIC DNA]</scope>
    <source>
        <strain evidence="1 2">DY2726D</strain>
    </source>
</reference>
<keyword evidence="2" id="KW-1185">Reference proteome</keyword>
<evidence type="ECO:0000313" key="1">
    <source>
        <dbReference type="EMBL" id="PAB59544.1"/>
    </source>
</evidence>
<proteinExistence type="predicted"/>
<dbReference type="RefSeq" id="WP_095133520.1">
    <property type="nucleotide sequence ID" value="NZ_NIBG01000007.1"/>
</dbReference>